<accession>A0A6V8P250</accession>
<reference evidence="2 3" key="1">
    <citation type="journal article" date="2020" name="Front. Microbiol.">
        <title>Single-cell genomics of novel Actinobacteria with the Wood-Ljungdahl pathway discovered in a serpentinizing system.</title>
        <authorList>
            <person name="Merino N."/>
            <person name="Kawai M."/>
            <person name="Boyd E.S."/>
            <person name="Colman D.R."/>
            <person name="McGlynn S.E."/>
            <person name="Nealson K.H."/>
            <person name="Kurokawa K."/>
            <person name="Hongoh Y."/>
        </authorList>
    </citation>
    <scope>NUCLEOTIDE SEQUENCE [LARGE SCALE GENOMIC DNA]</scope>
    <source>
        <strain evidence="2 3">S25</strain>
    </source>
</reference>
<evidence type="ECO:0000313" key="2">
    <source>
        <dbReference type="EMBL" id="GFP26497.1"/>
    </source>
</evidence>
<proteinExistence type="predicted"/>
<feature type="domain" description="DNA integrity scanning DisA linker region" evidence="1">
    <location>
        <begin position="3"/>
        <end position="55"/>
    </location>
</feature>
<dbReference type="InterPro" id="IPR018906">
    <property type="entry name" value="DNA_integrity_scan_DisA_link"/>
</dbReference>
<gene>
    <name evidence="2" type="ORF">HKBW3S25_01992</name>
</gene>
<comment type="caution">
    <text evidence="2">The sequence shown here is derived from an EMBL/GenBank/DDBJ whole genome shotgun (WGS) entry which is preliminary data.</text>
</comment>
<evidence type="ECO:0000259" key="1">
    <source>
        <dbReference type="Pfam" id="PF10635"/>
    </source>
</evidence>
<feature type="non-terminal residue" evidence="2">
    <location>
        <position position="1"/>
    </location>
</feature>
<protein>
    <recommendedName>
        <fullName evidence="1">DNA integrity scanning DisA linker region domain-containing protein</fullName>
    </recommendedName>
</protein>
<name>A0A6V8P250_9ACTN</name>
<sequence>GTVVDDHANLIRDYAVSDSPKKIKEIRDTLEQRRPKELLSLSDIADILGYPTDVNLLEYSVSSWGYRILSISLTSVG</sequence>
<dbReference type="AlphaFoldDB" id="A0A6V8P250"/>
<evidence type="ECO:0000313" key="3">
    <source>
        <dbReference type="Proteomes" id="UP000543224"/>
    </source>
</evidence>
<organism evidence="2 3">
    <name type="scientific">Candidatus Hakubella thermalkaliphila</name>
    <dbReference type="NCBI Taxonomy" id="2754717"/>
    <lineage>
        <taxon>Bacteria</taxon>
        <taxon>Bacillati</taxon>
        <taxon>Actinomycetota</taxon>
        <taxon>Actinomycetota incertae sedis</taxon>
        <taxon>Candidatus Hakubellales</taxon>
        <taxon>Candidatus Hakubellaceae</taxon>
        <taxon>Candidatus Hakubella</taxon>
    </lineage>
</organism>
<dbReference type="InterPro" id="IPR038331">
    <property type="entry name" value="DisA_sf"/>
</dbReference>
<dbReference type="Gene3D" id="1.20.1260.110">
    <property type="entry name" value="DNA integrity scanning linker region"/>
    <property type="match status" value="1"/>
</dbReference>
<dbReference type="EMBL" id="BLRX01000653">
    <property type="protein sequence ID" value="GFP26497.1"/>
    <property type="molecule type" value="Genomic_DNA"/>
</dbReference>
<dbReference type="Pfam" id="PF10635">
    <property type="entry name" value="DisA-linker"/>
    <property type="match status" value="1"/>
</dbReference>
<dbReference type="Proteomes" id="UP000543224">
    <property type="component" value="Unassembled WGS sequence"/>
</dbReference>